<keyword evidence="1" id="KW-0812">Transmembrane</keyword>
<dbReference type="PANTHER" id="PTHR37804">
    <property type="entry name" value="CDAA REGULATORY PROTEIN CDAR"/>
    <property type="match status" value="1"/>
</dbReference>
<name>A0ABT7ZYC5_9FLAO</name>
<dbReference type="EMBL" id="JASDDK010000008">
    <property type="protein sequence ID" value="MDN3494005.1"/>
    <property type="molecule type" value="Genomic_DNA"/>
</dbReference>
<dbReference type="Gene3D" id="2.170.120.40">
    <property type="entry name" value="YbbR-like domain"/>
    <property type="match status" value="1"/>
</dbReference>
<comment type="caution">
    <text evidence="2">The sequence shown here is derived from an EMBL/GenBank/DDBJ whole genome shotgun (WGS) entry which is preliminary data.</text>
</comment>
<reference evidence="2 3" key="1">
    <citation type="journal article" date="2023" name="Int. J. Syst. Evol. Microbiol.">
        <title>Winogradskyella bathintestinalis sp. nov., isolated from the intestine of the deep-sea loosejaw dragonfish, Malacosteus niger.</title>
        <authorList>
            <person name="Uniacke-Lowe S."/>
            <person name="Johnson C.N."/>
            <person name="Stanton C."/>
            <person name="Hill C."/>
            <person name="Ross P."/>
        </authorList>
    </citation>
    <scope>NUCLEOTIDE SEQUENCE [LARGE SCALE GENOMIC DNA]</scope>
    <source>
        <strain evidence="2 3">APC 3343</strain>
    </source>
</reference>
<protein>
    <submittedName>
        <fullName evidence="2">YbbR-like domain-containing protein</fullName>
    </submittedName>
</protein>
<accession>A0ABT7ZYC5</accession>
<keyword evidence="1" id="KW-0472">Membrane</keyword>
<evidence type="ECO:0000313" key="2">
    <source>
        <dbReference type="EMBL" id="MDN3494005.1"/>
    </source>
</evidence>
<dbReference type="RefSeq" id="WP_290207698.1">
    <property type="nucleotide sequence ID" value="NZ_JASDDK010000008.1"/>
</dbReference>
<dbReference type="PANTHER" id="PTHR37804:SF1">
    <property type="entry name" value="CDAA REGULATORY PROTEIN CDAR"/>
    <property type="match status" value="1"/>
</dbReference>
<gene>
    <name evidence="2" type="ORF">QMA06_14870</name>
</gene>
<dbReference type="InterPro" id="IPR053154">
    <property type="entry name" value="c-di-AMP_regulator"/>
</dbReference>
<dbReference type="Proteomes" id="UP001231197">
    <property type="component" value="Unassembled WGS sequence"/>
</dbReference>
<feature type="transmembrane region" description="Helical" evidence="1">
    <location>
        <begin position="21"/>
        <end position="38"/>
    </location>
</feature>
<keyword evidence="1" id="KW-1133">Transmembrane helix</keyword>
<keyword evidence="3" id="KW-1185">Reference proteome</keyword>
<organism evidence="2 3">
    <name type="scientific">Winogradskyella bathintestinalis</name>
    <dbReference type="NCBI Taxonomy" id="3035208"/>
    <lineage>
        <taxon>Bacteria</taxon>
        <taxon>Pseudomonadati</taxon>
        <taxon>Bacteroidota</taxon>
        <taxon>Flavobacteriia</taxon>
        <taxon>Flavobacteriales</taxon>
        <taxon>Flavobacteriaceae</taxon>
        <taxon>Winogradskyella</taxon>
    </lineage>
</organism>
<sequence length="320" mass="36785">MTTKKKFNIRDYFKNRSVKQFSLFFMIAFVFLIISKLSNDYKQTIKLKVNLINVENEILIENDSANFIYAYVEAKGFSLLPLIFQNYKELVVDSKTDVSKKSDYFKFDVQKHKFLIENQLSNAYNLISVLPDTLLIAYATRASKLVPVSLKKEVNYAVGYDLKENFTFNIDSVKIVGATSEVNKIDSVVTEALIMNDVKNDILNTVKLDISSFENIEVFPKEVKVSGKVARFTEGIVEVPITISNQPQDIIINYFPKTVNVAYYVDLEYYNAIKASDFKVACDYADLVAQQTYLVPKVIKKPDFVKHVNIKQKRIEFIKL</sequence>
<dbReference type="Gene3D" id="2.170.120.30">
    <property type="match status" value="1"/>
</dbReference>
<proteinExistence type="predicted"/>
<evidence type="ECO:0000256" key="1">
    <source>
        <dbReference type="SAM" id="Phobius"/>
    </source>
</evidence>
<evidence type="ECO:0000313" key="3">
    <source>
        <dbReference type="Proteomes" id="UP001231197"/>
    </source>
</evidence>